<proteinExistence type="predicted"/>
<protein>
    <recommendedName>
        <fullName evidence="4">Haemolysin-type calcium binding-related domain-containing protein</fullName>
    </recommendedName>
</protein>
<evidence type="ECO:0000256" key="3">
    <source>
        <dbReference type="SAM" id="MobiDB-lite"/>
    </source>
</evidence>
<organism evidence="5 6">
    <name type="scientific">Sphingomonas rosea</name>
    <dbReference type="NCBI Taxonomy" id="335605"/>
    <lineage>
        <taxon>Bacteria</taxon>
        <taxon>Pseudomonadati</taxon>
        <taxon>Pseudomonadota</taxon>
        <taxon>Alphaproteobacteria</taxon>
        <taxon>Sphingomonadales</taxon>
        <taxon>Sphingomonadaceae</taxon>
        <taxon>Sphingomonas</taxon>
    </lineage>
</organism>
<feature type="domain" description="Haemolysin-type calcium binding-related" evidence="4">
    <location>
        <begin position="1354"/>
        <end position="1393"/>
    </location>
</feature>
<feature type="domain" description="Haemolysin-type calcium binding-related" evidence="4">
    <location>
        <begin position="1830"/>
        <end position="1871"/>
    </location>
</feature>
<dbReference type="SUPFAM" id="SSF51120">
    <property type="entry name" value="beta-Roll"/>
    <property type="match status" value="10"/>
</dbReference>
<feature type="domain" description="Haemolysin-type calcium binding-related" evidence="4">
    <location>
        <begin position="2142"/>
        <end position="2181"/>
    </location>
</feature>
<evidence type="ECO:0000259" key="4">
    <source>
        <dbReference type="Pfam" id="PF06594"/>
    </source>
</evidence>
<comment type="subcellular location">
    <subcellularLocation>
        <location evidence="1">Secreted</location>
    </subcellularLocation>
</comment>
<dbReference type="Pfam" id="PF06594">
    <property type="entry name" value="HCBP_related"/>
    <property type="match status" value="9"/>
</dbReference>
<dbReference type="InterPro" id="IPR001343">
    <property type="entry name" value="Hemolysn_Ca-bd"/>
</dbReference>
<evidence type="ECO:0000256" key="2">
    <source>
        <dbReference type="ARBA" id="ARBA00022525"/>
    </source>
</evidence>
<accession>A0ABP7U4A8</accession>
<keyword evidence="6" id="KW-1185">Reference proteome</keyword>
<dbReference type="Pfam" id="PF00353">
    <property type="entry name" value="HemolysinCabind"/>
    <property type="match status" value="14"/>
</dbReference>
<dbReference type="PANTHER" id="PTHR38340">
    <property type="entry name" value="S-LAYER PROTEIN"/>
    <property type="match status" value="1"/>
</dbReference>
<keyword evidence="2" id="KW-0964">Secreted</keyword>
<name>A0ABP7U4A8_9SPHN</name>
<dbReference type="Gene3D" id="2.150.10.10">
    <property type="entry name" value="Serralysin-like metalloprotease, C-terminal"/>
    <property type="match status" value="8"/>
</dbReference>
<feature type="domain" description="Haemolysin-type calcium binding-related" evidence="4">
    <location>
        <begin position="1665"/>
        <end position="1706"/>
    </location>
</feature>
<comment type="caution">
    <text evidence="5">The sequence shown here is derived from an EMBL/GenBank/DDBJ whole genome shotgun (WGS) entry which is preliminary data.</text>
</comment>
<reference evidence="6" key="1">
    <citation type="journal article" date="2019" name="Int. J. Syst. Evol. Microbiol.">
        <title>The Global Catalogue of Microorganisms (GCM) 10K type strain sequencing project: providing services to taxonomists for standard genome sequencing and annotation.</title>
        <authorList>
            <consortium name="The Broad Institute Genomics Platform"/>
            <consortium name="The Broad Institute Genome Sequencing Center for Infectious Disease"/>
            <person name="Wu L."/>
            <person name="Ma J."/>
        </authorList>
    </citation>
    <scope>NUCLEOTIDE SEQUENCE [LARGE SCALE GENOMIC DNA]</scope>
    <source>
        <strain evidence="6">JCM 17564</strain>
    </source>
</reference>
<dbReference type="InterPro" id="IPR050557">
    <property type="entry name" value="RTX_toxin/Mannuronan_C5-epim"/>
</dbReference>
<dbReference type="Proteomes" id="UP001424459">
    <property type="component" value="Unassembled WGS sequence"/>
</dbReference>
<feature type="domain" description="Haemolysin-type calcium binding-related" evidence="4">
    <location>
        <begin position="1995"/>
        <end position="2036"/>
    </location>
</feature>
<evidence type="ECO:0000256" key="1">
    <source>
        <dbReference type="ARBA" id="ARBA00004613"/>
    </source>
</evidence>
<feature type="region of interest" description="Disordered" evidence="3">
    <location>
        <begin position="1750"/>
        <end position="1773"/>
    </location>
</feature>
<gene>
    <name evidence="5" type="ORF">GCM10022281_14990</name>
</gene>
<dbReference type="PANTHER" id="PTHR38340:SF1">
    <property type="entry name" value="S-LAYER PROTEIN"/>
    <property type="match status" value="1"/>
</dbReference>
<dbReference type="PRINTS" id="PR00313">
    <property type="entry name" value="CABNDNGRPT"/>
</dbReference>
<feature type="domain" description="Haemolysin-type calcium binding-related" evidence="4">
    <location>
        <begin position="1070"/>
        <end position="1110"/>
    </location>
</feature>
<feature type="domain" description="Haemolysin-type calcium binding-related" evidence="4">
    <location>
        <begin position="1212"/>
        <end position="1252"/>
    </location>
</feature>
<dbReference type="InterPro" id="IPR010566">
    <property type="entry name" value="Haemolys_ca-bd"/>
</dbReference>
<feature type="domain" description="Haemolysin-type calcium binding-related" evidence="4">
    <location>
        <begin position="1500"/>
        <end position="1541"/>
    </location>
</feature>
<evidence type="ECO:0000313" key="6">
    <source>
        <dbReference type="Proteomes" id="UP001424459"/>
    </source>
</evidence>
<feature type="domain" description="Haemolysin-type calcium binding-related" evidence="4">
    <location>
        <begin position="928"/>
        <end position="968"/>
    </location>
</feature>
<dbReference type="PROSITE" id="PS00330">
    <property type="entry name" value="HEMOLYSIN_CALCIUM"/>
    <property type="match status" value="10"/>
</dbReference>
<sequence length="2228" mass="233589">MQVGSEQQQQAGVFPWDDKATAEQLEMFLKTLGTTVQAIGELMHQTPNANIKAASLLVSRLGNAISAEGDGVAQGLDPDATIMEMIGEIGGGALGSLALADASIAVIGSILGNPAVAALALANPVTASVAALLVIATMSYAGNEIGGAVGAFVLGLIEFYFDPDAQSETADLLRGISDLLSRLLSDPLVLDLDGDGIELLSLNNGVTQFDIDGDGVLERTGWAAPDDGLLVHDQNLNGVVDGVDELFGNSKVDGFAELAQFDTNKDGKVDGADEKFAELRIWRDLNSNGVSEQGELQTLAQAGIASISLSITNAASEIAGNDVKSYANYTRIDGSLRKIASIDFAVQEVKATLPADADMSDLITLPNLNGQDGLQDLRTAMYFDSSLKQKVVDLIAEESTFETFADFRDGGFLDVIYKWAGLDVSSANVVSEAPIWLQALAKFTGRPLLELSEQQIERVEVAWESLIKQLGVSFLVQVSQIDGLRPLIEAAELFKSLDPNSENFETELEAARATVPSLESRLSDDGYVSRFSGLAFDRITGALIGDFAQIAREFLAEQPSFGTFGFAGGGGGSARPSMSLGEDSGESRHPWTAWYEDQGSLLFQIAQQMGLSEEYVLNITGWRWLAGQATDHDGTSGNDVIDKTVTTYYVTIATSEAITRVPVETRDQRMFGLGGDDVLRGNDGVDRLIGGTGNDHLEGGSGSDMYIYSKGDGADRIVDASGSADALFFSTDLKSSDLTITRVGKTGDLLLQFGSPGDSIVLTGQWGTPSSAIESFNFVGEVTLTTADIASRYLQSLVTSANDQITGSWADEIIYSGDGDDRVSGMEGNDILSGGNGDDSLDGYTGRDQLYGGAGNDYLFGSDNEDVLVGGTGDDTLVGWHGDDIYRFDRGDGQDIISDSHSGFDKVEFGPNILASDLVVSQSADGADLIINFVGTSDQIRLSRTLVDGANRIEEFRFADGTVLNHAQLLQLALTPSDKASVLWGSYNAEVIDAGGGNDEIMASDGNDYLIGGTGNDVLIGWHGDDTYRFNRGDGQDVISDNHSGNDTLEFGAGISPADIAVSQSIDGRDLILSIIGSDDQVQLSRTVSDGGNRIENVRFADGTVWSHAQLLQRAYLDNAGSNSFFGSYDADTIAGGAGNDDINAGDGNDILIGGAGNDTLVGWHGDDTYRFARGDGQDLISDSHSGNDTLEFGAGVAPSDIIVTQSNDGRDLILSIVGTNDQITLIRTLTDGGNRIESVRFADGTAWSHAQLLQRSYLDNTENNIFSGSYDGELIAGGVGNDEINAGDGSDILIGGSGNDTLVGWQGDDTYRFSRGDGQDIITDGHSGTDALEFGAGIAPSDISIFQSTDGRDLILKIAGSDDQVRLVDTVVGGGNRIEWVRFADGTSWSHSQLMQLSQAPSTNSTPILGDSSANNLAGSAANDTFYGREGHDTLTGGLGNDTLYGEGGDDTYIFNLGDGQDILREYAGGSWGGNDRVLFGAGISPADVIVTQAGNGRDFLLSIRGTTDSVLIDESIADGGGYRVESVQFADGTIWSHADLVSKSLVTTAGADRLYGSGGNELLDGGAGNDILDAREGNDTLLGGAGIDTLYGREGHDTLTGGTGNDILYGEGGDDTYVFNLGDGQDIVRDYAGGSWGGNDRILFGAGINPADVIVTQAGNGRDFLLSIRGTNDSILIDETIADGGGYRVESVQFADGTVWSHADLVSRSLVATVGTDRLYGSGGGELLEGGAGSDALDGREGNDSLFGGAGNDTLNGREGHDTLTGGLGNDVLSGEGGDDTYIFNLGDGQDIVREYAGGSWGGNDRVLFGAGISPADVIVTQAGNGRDFLLSIRGTTDSVLIDESIADGGGYRVESVQFADGTIWSHADLVSKSLVTTAGADRLYGSGGNELLDGGAGNDMLDAREGNDTLLGGAGNDTLYGRQGHDTLTGGTGNDILYGEGGDDTYLFSRGDGQDIVRDYGGDSWGGNDRILFGAGINPADVIVTQTGNGRDFLLQLSGTDDRIVLDETVVDGGGYRIEGVQFANGTIWSHADLLRMSLAGTPGSDILSGDTGADDITGGGGDDVLYGREGNDNLRGGTGQDILSGDGGNDTYFFNVGDGQDIIRDYSGSSWGGLDSIQFGAGILPENVSVSLTDGGRDLVLKLIGTNDEIIIDQTVVDDGYRIENVKFANGQSWTHSDMITFASAPRSTSPVQSQSATSETQLFDEGPSTFVQQPTFANDWLVI</sequence>
<evidence type="ECO:0000313" key="5">
    <source>
        <dbReference type="EMBL" id="GAA4035578.1"/>
    </source>
</evidence>
<dbReference type="EMBL" id="BAABBR010000001">
    <property type="protein sequence ID" value="GAA4035578.1"/>
    <property type="molecule type" value="Genomic_DNA"/>
</dbReference>
<dbReference type="InterPro" id="IPR011049">
    <property type="entry name" value="Serralysin-like_metalloprot_C"/>
</dbReference>
<dbReference type="InterPro" id="IPR018511">
    <property type="entry name" value="Hemolysin-typ_Ca-bd_CS"/>
</dbReference>